<protein>
    <submittedName>
        <fullName evidence="1">Uncharacterized protein</fullName>
    </submittedName>
</protein>
<sequence>MIIHFGKNLGADCFHPLFKQGNQGNTPSMTGYWNANQLTQGRKDINLGNQGIGGFSPAWILWIVKQTSHSYACIVQIAFHIRKGYSMVGGHENY</sequence>
<proteinExistence type="predicted"/>
<dbReference type="EMBL" id="VSSQ01104709">
    <property type="protein sequence ID" value="MPN45085.1"/>
    <property type="molecule type" value="Genomic_DNA"/>
</dbReference>
<comment type="caution">
    <text evidence="1">The sequence shown here is derived from an EMBL/GenBank/DDBJ whole genome shotgun (WGS) entry which is preliminary data.</text>
</comment>
<accession>A0A645I1D2</accession>
<organism evidence="1">
    <name type="scientific">bioreactor metagenome</name>
    <dbReference type="NCBI Taxonomy" id="1076179"/>
    <lineage>
        <taxon>unclassified sequences</taxon>
        <taxon>metagenomes</taxon>
        <taxon>ecological metagenomes</taxon>
    </lineage>
</organism>
<name>A0A645I1D2_9ZZZZ</name>
<gene>
    <name evidence="1" type="ORF">SDC9_192652</name>
</gene>
<dbReference type="AlphaFoldDB" id="A0A645I1D2"/>
<evidence type="ECO:0000313" key="1">
    <source>
        <dbReference type="EMBL" id="MPN45085.1"/>
    </source>
</evidence>
<reference evidence="1" key="1">
    <citation type="submission" date="2019-08" db="EMBL/GenBank/DDBJ databases">
        <authorList>
            <person name="Kucharzyk K."/>
            <person name="Murdoch R.W."/>
            <person name="Higgins S."/>
            <person name="Loffler F."/>
        </authorList>
    </citation>
    <scope>NUCLEOTIDE SEQUENCE</scope>
</reference>